<sequence length="149" mass="16842">MANLFPTSDIPEEPAIVETDNVIFGRSWRFDFDAGEFVLTPTGKVASSEGADAWVEWCKKALQTERFRYLVYSRDYGQEFNDLIRSGLSRPVIEMEIQRIATETLMVDPRTASVDGFVYEWAGDQCNFTCEISNVHEQTAEIQGSVVNA</sequence>
<keyword evidence="2" id="KW-1185">Reference proteome</keyword>
<dbReference type="EMBL" id="CP041969">
    <property type="protein sequence ID" value="QMV42970.1"/>
    <property type="molecule type" value="Genomic_DNA"/>
</dbReference>
<gene>
    <name evidence="1" type="ORF">FPL14_18590</name>
</gene>
<organism evidence="1 2">
    <name type="scientific">Cohnella cholangitidis</name>
    <dbReference type="NCBI Taxonomy" id="2598458"/>
    <lineage>
        <taxon>Bacteria</taxon>
        <taxon>Bacillati</taxon>
        <taxon>Bacillota</taxon>
        <taxon>Bacilli</taxon>
        <taxon>Bacillales</taxon>
        <taxon>Paenibacillaceae</taxon>
        <taxon>Cohnella</taxon>
    </lineage>
</organism>
<dbReference type="InterPro" id="IPR020288">
    <property type="entry name" value="Sheath_initiator"/>
</dbReference>
<reference evidence="1 2" key="1">
    <citation type="submission" date="2019-07" db="EMBL/GenBank/DDBJ databases">
        <authorList>
            <person name="Kim J.K."/>
            <person name="Cheong H.-M."/>
            <person name="Choi Y."/>
            <person name="Hwang K.J."/>
            <person name="Lee S."/>
            <person name="Choi C."/>
        </authorList>
    </citation>
    <scope>NUCLEOTIDE SEQUENCE [LARGE SCALE GENOMIC DNA]</scope>
    <source>
        <strain evidence="1 2">KS 22</strain>
    </source>
</reference>
<dbReference type="Proteomes" id="UP000515679">
    <property type="component" value="Chromosome"/>
</dbReference>
<dbReference type="KEGG" id="cchl:FPL14_18590"/>
<protein>
    <submittedName>
        <fullName evidence="1">DUF2634 domain-containing protein</fullName>
    </submittedName>
</protein>
<dbReference type="Pfam" id="PF10934">
    <property type="entry name" value="Sheath_initiator"/>
    <property type="match status" value="1"/>
</dbReference>
<dbReference type="RefSeq" id="WP_182299199.1">
    <property type="nucleotide sequence ID" value="NZ_CP041969.1"/>
</dbReference>
<proteinExistence type="predicted"/>
<evidence type="ECO:0000313" key="2">
    <source>
        <dbReference type="Proteomes" id="UP000515679"/>
    </source>
</evidence>
<dbReference type="AlphaFoldDB" id="A0A7G5C186"/>
<evidence type="ECO:0000313" key="1">
    <source>
        <dbReference type="EMBL" id="QMV42970.1"/>
    </source>
</evidence>
<accession>A0A7G5C186</accession>
<name>A0A7G5C186_9BACL</name>